<dbReference type="InterPro" id="IPR008983">
    <property type="entry name" value="Tumour_necrosis_fac-like_dom"/>
</dbReference>
<dbReference type="Gene3D" id="2.60.120.40">
    <property type="match status" value="1"/>
</dbReference>
<dbReference type="KEGG" id="bgt:106063708"/>
<protein>
    <submittedName>
        <fullName evidence="2">Uncharacterized protein</fullName>
    </submittedName>
</protein>
<sequence>MLNDKIETVTKCLQKKIKSLQKRNTEQEKFIQEMLKNQTISENKTNAKLDEFLTELHEVNEFIKYQTESLSQKVEKCEDNNETILNNQEQIENKYNTLHDVSKDLEKLKKDFTDVSQMESSNKLNLEKFQNKFTDIDSKVATFSGDLDTIFQDIMTLKYPKLAESFCVDWDDSIESDVKSEEIVTRFNRFYNLDDSQQLHFDTQTGVYTAPCDGLYLICLMIENLSDYQVQFNVFSKYDEEFLSGICHVAQKNITTSTVIPITLKTGTTLYLKYEEDYNNLSLGPNSTFACVLIQKR</sequence>
<gene>
    <name evidence="2" type="primary">106063708</name>
</gene>
<keyword evidence="1" id="KW-0175">Coiled coil</keyword>
<dbReference type="Gene3D" id="1.20.1480.30">
    <property type="entry name" value="Designed four-helix bundle protein"/>
    <property type="match status" value="1"/>
</dbReference>
<dbReference type="EnsemblMetazoa" id="BGLB035528-RA">
    <property type="protein sequence ID" value="BGLB035528-PA"/>
    <property type="gene ID" value="BGLB035528"/>
</dbReference>
<proteinExistence type="predicted"/>
<reference evidence="2" key="1">
    <citation type="submission" date="2020-05" db="UniProtKB">
        <authorList>
            <consortium name="EnsemblMetazoa"/>
        </authorList>
    </citation>
    <scope>IDENTIFICATION</scope>
    <source>
        <strain evidence="2">BB02</strain>
    </source>
</reference>
<evidence type="ECO:0000313" key="2">
    <source>
        <dbReference type="EnsemblMetazoa" id="BGLB035528-PA"/>
    </source>
</evidence>
<accession>A0A2C9LVN2</accession>
<dbReference type="AlphaFoldDB" id="A0A2C9LVN2"/>
<evidence type="ECO:0000256" key="1">
    <source>
        <dbReference type="SAM" id="Coils"/>
    </source>
</evidence>
<evidence type="ECO:0000313" key="3">
    <source>
        <dbReference type="Proteomes" id="UP000076420"/>
    </source>
</evidence>
<dbReference type="VEuPathDB" id="VectorBase:BGLB035528"/>
<organism evidence="2 3">
    <name type="scientific">Biomphalaria glabrata</name>
    <name type="common">Bloodfluke planorb</name>
    <name type="synonym">Freshwater snail</name>
    <dbReference type="NCBI Taxonomy" id="6526"/>
    <lineage>
        <taxon>Eukaryota</taxon>
        <taxon>Metazoa</taxon>
        <taxon>Spiralia</taxon>
        <taxon>Lophotrochozoa</taxon>
        <taxon>Mollusca</taxon>
        <taxon>Gastropoda</taxon>
        <taxon>Heterobranchia</taxon>
        <taxon>Euthyneura</taxon>
        <taxon>Panpulmonata</taxon>
        <taxon>Hygrophila</taxon>
        <taxon>Lymnaeoidea</taxon>
        <taxon>Planorbidae</taxon>
        <taxon>Biomphalaria</taxon>
    </lineage>
</organism>
<name>A0A2C9LVN2_BIOGL</name>
<dbReference type="VEuPathDB" id="VectorBase:BGLAX_039140"/>
<dbReference type="Proteomes" id="UP000076420">
    <property type="component" value="Unassembled WGS sequence"/>
</dbReference>
<dbReference type="SUPFAM" id="SSF49842">
    <property type="entry name" value="TNF-like"/>
    <property type="match status" value="1"/>
</dbReference>
<feature type="coiled-coil region" evidence="1">
    <location>
        <begin position="3"/>
        <end position="37"/>
    </location>
</feature>
<feature type="coiled-coil region" evidence="1">
    <location>
        <begin position="67"/>
        <end position="111"/>
    </location>
</feature>